<comment type="caution">
    <text evidence="4">The sequence shown here is derived from an EMBL/GenBank/DDBJ whole genome shotgun (WGS) entry which is preliminary data.</text>
</comment>
<keyword evidence="2" id="KW-0472">Membrane</keyword>
<name>A0ABR7XLW6_9SPHI</name>
<dbReference type="InterPro" id="IPR045957">
    <property type="entry name" value="DUF6377"/>
</dbReference>
<dbReference type="Gene3D" id="1.25.40.10">
    <property type="entry name" value="Tetratricopeptide repeat domain"/>
    <property type="match status" value="1"/>
</dbReference>
<dbReference type="Pfam" id="PF19904">
    <property type="entry name" value="DUF6377"/>
    <property type="match status" value="1"/>
</dbReference>
<dbReference type="EMBL" id="JACNYL010000001">
    <property type="protein sequence ID" value="MBD1420144.1"/>
    <property type="molecule type" value="Genomic_DNA"/>
</dbReference>
<dbReference type="RefSeq" id="WP_190311944.1">
    <property type="nucleotide sequence ID" value="NZ_JACNYL010000001.1"/>
</dbReference>
<keyword evidence="5" id="KW-1185">Reference proteome</keyword>
<feature type="coiled-coil region" evidence="1">
    <location>
        <begin position="371"/>
        <end position="412"/>
    </location>
</feature>
<organism evidence="4 5">
    <name type="scientific">Sphingobacterium chuzhouense</name>
    <dbReference type="NCBI Taxonomy" id="1742264"/>
    <lineage>
        <taxon>Bacteria</taxon>
        <taxon>Pseudomonadati</taxon>
        <taxon>Bacteroidota</taxon>
        <taxon>Sphingobacteriia</taxon>
        <taxon>Sphingobacteriales</taxon>
        <taxon>Sphingobacteriaceae</taxon>
        <taxon>Sphingobacterium</taxon>
    </lineage>
</organism>
<evidence type="ECO:0000259" key="3">
    <source>
        <dbReference type="Pfam" id="PF19904"/>
    </source>
</evidence>
<feature type="domain" description="DUF6377" evidence="3">
    <location>
        <begin position="271"/>
        <end position="539"/>
    </location>
</feature>
<keyword evidence="1" id="KW-0175">Coiled coil</keyword>
<keyword evidence="2" id="KW-0812">Transmembrane</keyword>
<keyword evidence="2" id="KW-1133">Transmembrane helix</keyword>
<evidence type="ECO:0000313" key="5">
    <source>
        <dbReference type="Proteomes" id="UP000651112"/>
    </source>
</evidence>
<reference evidence="4 5" key="1">
    <citation type="submission" date="2020-08" db="EMBL/GenBank/DDBJ databases">
        <title>Sphingobacterium sp. DN00404 isolated from aquaculture water.</title>
        <authorList>
            <person name="Zhang M."/>
        </authorList>
    </citation>
    <scope>NUCLEOTIDE SEQUENCE [LARGE SCALE GENOMIC DNA]</scope>
    <source>
        <strain evidence="4 5">KCTC 42746</strain>
    </source>
</reference>
<dbReference type="Proteomes" id="UP000651112">
    <property type="component" value="Unassembled WGS sequence"/>
</dbReference>
<dbReference type="SUPFAM" id="SSF81901">
    <property type="entry name" value="HCP-like"/>
    <property type="match status" value="1"/>
</dbReference>
<accession>A0ABR7XLW6</accession>
<feature type="transmembrane region" description="Helical" evidence="2">
    <location>
        <begin position="343"/>
        <end position="365"/>
    </location>
</feature>
<evidence type="ECO:0000256" key="2">
    <source>
        <dbReference type="SAM" id="Phobius"/>
    </source>
</evidence>
<dbReference type="InterPro" id="IPR011990">
    <property type="entry name" value="TPR-like_helical_dom_sf"/>
</dbReference>
<gene>
    <name evidence="4" type="ORF">H8B21_01045</name>
</gene>
<protein>
    <recommendedName>
        <fullName evidence="3">DUF6377 domain-containing protein</fullName>
    </recommendedName>
</protein>
<evidence type="ECO:0000256" key="1">
    <source>
        <dbReference type="SAM" id="Coils"/>
    </source>
</evidence>
<evidence type="ECO:0000313" key="4">
    <source>
        <dbReference type="EMBL" id="MBD1420144.1"/>
    </source>
</evidence>
<proteinExistence type="predicted"/>
<sequence length="584" mass="68196">MAENYISKKNRTLFSVFISAVILLLTSQCSSRDSSEKSLETLNQVIADREYYLEKKLSQIDSVRKKLHSTTDGVAQFDAYRTLFHMYYDLQIDTALQYAEQMLRLSESVLKSQPTYQTESLLLTARVYAYTGMYKECGELLDKEYFLKEELSEDLKRLYFVTQMELYKGLADQAIIERELKAYDKIIDASRDSLITIIPKNSVWHLIHLSNKIKVEGDYDRAVEVLSKAYNQLTTDDRDMAHVAFYMSDLYRLKGDGVKEKQYLIISSITDVKHAVKEYVSLWKLAEILYNEGNVKTAYQFIEISLQDAMYSGAYRWTQHIIKILPSIYASYNTKILQQKNTISSAFFVIVCLLACSILLSLYIVRQYRKLDRAKGQLSKMNDDLMEMNEELNALSDKLHLANIELETTNSQLLFVNSELVSTNLLKETYLSKFIDLCSDYIDKLDEYRGSLKRLLKGGKLDKIEKELASTKYIDNEHKAFLTNFDETFLNLYPNFVSEFNSLFPQDEQQRIKHNELLTTELRVFALIRLGITDSYKIAKFLRCSITTIYTYRSKMKNKSYYPDSFEDRIKEHRKQAYFSLIKE</sequence>